<reference evidence="2 3" key="1">
    <citation type="submission" date="2019-03" db="EMBL/GenBank/DDBJ databases">
        <title>First draft genome of Liparis tanakae, snailfish: a comprehensive survey of snailfish specific genes.</title>
        <authorList>
            <person name="Kim W."/>
            <person name="Song I."/>
            <person name="Jeong J.-H."/>
            <person name="Kim D."/>
            <person name="Kim S."/>
            <person name="Ryu S."/>
            <person name="Song J.Y."/>
            <person name="Lee S.K."/>
        </authorList>
    </citation>
    <scope>NUCLEOTIDE SEQUENCE [LARGE SCALE GENOMIC DNA]</scope>
    <source>
        <tissue evidence="2">Muscle</tissue>
    </source>
</reference>
<evidence type="ECO:0000313" key="3">
    <source>
        <dbReference type="Proteomes" id="UP000314294"/>
    </source>
</evidence>
<feature type="region of interest" description="Disordered" evidence="1">
    <location>
        <begin position="40"/>
        <end position="62"/>
    </location>
</feature>
<evidence type="ECO:0000256" key="1">
    <source>
        <dbReference type="SAM" id="MobiDB-lite"/>
    </source>
</evidence>
<organism evidence="2 3">
    <name type="scientific">Liparis tanakae</name>
    <name type="common">Tanaka's snailfish</name>
    <dbReference type="NCBI Taxonomy" id="230148"/>
    <lineage>
        <taxon>Eukaryota</taxon>
        <taxon>Metazoa</taxon>
        <taxon>Chordata</taxon>
        <taxon>Craniata</taxon>
        <taxon>Vertebrata</taxon>
        <taxon>Euteleostomi</taxon>
        <taxon>Actinopterygii</taxon>
        <taxon>Neopterygii</taxon>
        <taxon>Teleostei</taxon>
        <taxon>Neoteleostei</taxon>
        <taxon>Acanthomorphata</taxon>
        <taxon>Eupercaria</taxon>
        <taxon>Perciformes</taxon>
        <taxon>Cottioidei</taxon>
        <taxon>Cottales</taxon>
        <taxon>Liparidae</taxon>
        <taxon>Liparis</taxon>
    </lineage>
</organism>
<keyword evidence="3" id="KW-1185">Reference proteome</keyword>
<comment type="caution">
    <text evidence="2">The sequence shown here is derived from an EMBL/GenBank/DDBJ whole genome shotgun (WGS) entry which is preliminary data.</text>
</comment>
<dbReference type="Proteomes" id="UP000314294">
    <property type="component" value="Unassembled WGS sequence"/>
</dbReference>
<dbReference type="EMBL" id="SRLO01000031">
    <property type="protein sequence ID" value="TNN83794.1"/>
    <property type="molecule type" value="Genomic_DNA"/>
</dbReference>
<proteinExistence type="predicted"/>
<sequence length="62" mass="6816">MSTSPVPRILPDLPPCSINSHSVANYLHALGILHVEQRQRSRASSESLGFSNSAKPSWLRMS</sequence>
<protein>
    <submittedName>
        <fullName evidence="2">Uncharacterized protein</fullName>
    </submittedName>
</protein>
<evidence type="ECO:0000313" key="2">
    <source>
        <dbReference type="EMBL" id="TNN83794.1"/>
    </source>
</evidence>
<gene>
    <name evidence="2" type="ORF">EYF80_005970</name>
</gene>
<name>A0A4Z2J1T5_9TELE</name>
<dbReference type="AlphaFoldDB" id="A0A4Z2J1T5"/>
<accession>A0A4Z2J1T5</accession>